<dbReference type="PANTHER" id="PTHR48109">
    <property type="entry name" value="DIHYDROOROTATE DEHYDROGENASE (QUINONE), MITOCHONDRIAL-RELATED"/>
    <property type="match status" value="1"/>
</dbReference>
<evidence type="ECO:0000313" key="8">
    <source>
        <dbReference type="WBParaSite" id="Hba_16912"/>
    </source>
</evidence>
<organism evidence="7 8">
    <name type="scientific">Heterorhabditis bacteriophora</name>
    <name type="common">Entomopathogenic nematode worm</name>
    <dbReference type="NCBI Taxonomy" id="37862"/>
    <lineage>
        <taxon>Eukaryota</taxon>
        <taxon>Metazoa</taxon>
        <taxon>Ecdysozoa</taxon>
        <taxon>Nematoda</taxon>
        <taxon>Chromadorea</taxon>
        <taxon>Rhabditida</taxon>
        <taxon>Rhabditina</taxon>
        <taxon>Rhabditomorpha</taxon>
        <taxon>Strongyloidea</taxon>
        <taxon>Heterorhabditidae</taxon>
        <taxon>Heterorhabditis</taxon>
    </lineage>
</organism>
<feature type="domain" description="Dihydroorotate dehydrogenase catalytic" evidence="6">
    <location>
        <begin position="19"/>
        <end position="126"/>
    </location>
</feature>
<dbReference type="PANTHER" id="PTHR48109:SF4">
    <property type="entry name" value="DIHYDROOROTATE DEHYDROGENASE (QUINONE), MITOCHONDRIAL"/>
    <property type="match status" value="1"/>
</dbReference>
<dbReference type="SUPFAM" id="SSF51395">
    <property type="entry name" value="FMN-linked oxidoreductases"/>
    <property type="match status" value="1"/>
</dbReference>
<keyword evidence="3" id="KW-0285">Flavoprotein</keyword>
<comment type="cofactor">
    <cofactor evidence="1">
        <name>FMN</name>
        <dbReference type="ChEBI" id="CHEBI:58210"/>
    </cofactor>
</comment>
<dbReference type="GO" id="GO:0044205">
    <property type="term" value="P:'de novo' UMP biosynthetic process"/>
    <property type="evidence" value="ECO:0007669"/>
    <property type="project" value="UniProtKB-UniPathway"/>
</dbReference>
<evidence type="ECO:0000313" key="7">
    <source>
        <dbReference type="Proteomes" id="UP000095283"/>
    </source>
</evidence>
<dbReference type="PROSITE" id="PS00912">
    <property type="entry name" value="DHODEHASE_2"/>
    <property type="match status" value="1"/>
</dbReference>
<evidence type="ECO:0000256" key="1">
    <source>
        <dbReference type="ARBA" id="ARBA00001917"/>
    </source>
</evidence>
<dbReference type="InterPro" id="IPR013785">
    <property type="entry name" value="Aldolase_TIM"/>
</dbReference>
<comment type="pathway">
    <text evidence="2">Pyrimidine metabolism; UMP biosynthesis via de novo pathway.</text>
</comment>
<keyword evidence="7" id="KW-1185">Reference proteome</keyword>
<dbReference type="InterPro" id="IPR005720">
    <property type="entry name" value="Dihydroorotate_DH_cat"/>
</dbReference>
<dbReference type="Gene3D" id="3.20.20.70">
    <property type="entry name" value="Aldolase class I"/>
    <property type="match status" value="1"/>
</dbReference>
<accession>A0A1I7XGN3</accession>
<dbReference type="InterPro" id="IPR001295">
    <property type="entry name" value="Dihydroorotate_DH_CS"/>
</dbReference>
<keyword evidence="4" id="KW-0288">FMN</keyword>
<evidence type="ECO:0000256" key="3">
    <source>
        <dbReference type="ARBA" id="ARBA00022630"/>
    </source>
</evidence>
<name>A0A1I7XGN3_HETBA</name>
<dbReference type="InterPro" id="IPR050074">
    <property type="entry name" value="DHO_dehydrogenase"/>
</dbReference>
<proteinExistence type="predicted"/>
<keyword evidence="5" id="KW-0560">Oxidoreductase</keyword>
<dbReference type="GO" id="GO:0006207">
    <property type="term" value="P:'de novo' pyrimidine nucleobase biosynthetic process"/>
    <property type="evidence" value="ECO:0007669"/>
    <property type="project" value="InterPro"/>
</dbReference>
<evidence type="ECO:0000256" key="2">
    <source>
        <dbReference type="ARBA" id="ARBA00004725"/>
    </source>
</evidence>
<dbReference type="AlphaFoldDB" id="A0A1I7XGN3"/>
<dbReference type="Proteomes" id="UP000095283">
    <property type="component" value="Unplaced"/>
</dbReference>
<sequence length="144" mass="15514">MSLQTYISNNRFYISKVALDSKYGIDGLIVSNTTVSRPSSLKSENRTQIGGLSGAPLREISTECVREMYSLTEGKVPIIGCGGVASGADAYEKIKAGASLIQLYSAFVYQGFPVVGKIKRELAELLKNDGYSNISQAVGIDHKK</sequence>
<dbReference type="UniPathway" id="UPA00070"/>
<dbReference type="GO" id="GO:0004152">
    <property type="term" value="F:dihydroorotate dehydrogenase activity"/>
    <property type="evidence" value="ECO:0007669"/>
    <property type="project" value="TreeGrafter"/>
</dbReference>
<evidence type="ECO:0000259" key="6">
    <source>
        <dbReference type="Pfam" id="PF01180"/>
    </source>
</evidence>
<dbReference type="GO" id="GO:0005743">
    <property type="term" value="C:mitochondrial inner membrane"/>
    <property type="evidence" value="ECO:0007669"/>
    <property type="project" value="TreeGrafter"/>
</dbReference>
<reference evidence="8" key="1">
    <citation type="submission" date="2016-11" db="UniProtKB">
        <authorList>
            <consortium name="WormBaseParasite"/>
        </authorList>
    </citation>
    <scope>IDENTIFICATION</scope>
</reference>
<evidence type="ECO:0000256" key="4">
    <source>
        <dbReference type="ARBA" id="ARBA00022643"/>
    </source>
</evidence>
<dbReference type="WBParaSite" id="Hba_16912">
    <property type="protein sequence ID" value="Hba_16912"/>
    <property type="gene ID" value="Hba_16912"/>
</dbReference>
<evidence type="ECO:0000256" key="5">
    <source>
        <dbReference type="ARBA" id="ARBA00023002"/>
    </source>
</evidence>
<protein>
    <submittedName>
        <fullName evidence="8">DHO_dh domain-containing protein</fullName>
    </submittedName>
</protein>
<dbReference type="Pfam" id="PF01180">
    <property type="entry name" value="DHO_dh"/>
    <property type="match status" value="1"/>
</dbReference>